<organism evidence="1 2">
    <name type="scientific">Acidithrix ferrooxidans</name>
    <dbReference type="NCBI Taxonomy" id="1280514"/>
    <lineage>
        <taxon>Bacteria</taxon>
        <taxon>Bacillati</taxon>
        <taxon>Actinomycetota</taxon>
        <taxon>Acidimicrobiia</taxon>
        <taxon>Acidimicrobiales</taxon>
        <taxon>Acidimicrobiaceae</taxon>
        <taxon>Acidithrix</taxon>
    </lineage>
</organism>
<gene>
    <name evidence="1" type="ORF">AXFE_13690</name>
</gene>
<comment type="caution">
    <text evidence="1">The sequence shown here is derived from an EMBL/GenBank/DDBJ whole genome shotgun (WGS) entry which is preliminary data.</text>
</comment>
<protein>
    <submittedName>
        <fullName evidence="1">Uncharacterized protein</fullName>
    </submittedName>
</protein>
<accession>A0A0D8HIJ0</accession>
<proteinExistence type="predicted"/>
<sequence>MKLIRDAIEFLFVIAIGGMLVSASRSILSRKVKVYICSQCNRPTSRAYERCRHCNAQIVE</sequence>
<dbReference type="EMBL" id="JXYS01000030">
    <property type="protein sequence ID" value="KJF17753.1"/>
    <property type="molecule type" value="Genomic_DNA"/>
</dbReference>
<dbReference type="STRING" id="1280514.AXFE_13690"/>
<dbReference type="Proteomes" id="UP000032360">
    <property type="component" value="Unassembled WGS sequence"/>
</dbReference>
<reference evidence="1 2" key="1">
    <citation type="submission" date="2015-01" db="EMBL/GenBank/DDBJ databases">
        <title>Draft genome of the acidophilic iron oxidizer Acidithrix ferrooxidans strain Py-F3.</title>
        <authorList>
            <person name="Poehlein A."/>
            <person name="Eisen S."/>
            <person name="Schloemann M."/>
            <person name="Johnson B.D."/>
            <person name="Daniel R."/>
            <person name="Muehling M."/>
        </authorList>
    </citation>
    <scope>NUCLEOTIDE SEQUENCE [LARGE SCALE GENOMIC DNA]</scope>
    <source>
        <strain evidence="1 2">Py-F3</strain>
    </source>
</reference>
<dbReference type="AlphaFoldDB" id="A0A0D8HIJ0"/>
<name>A0A0D8HIJ0_9ACTN</name>
<evidence type="ECO:0000313" key="1">
    <source>
        <dbReference type="EMBL" id="KJF17753.1"/>
    </source>
</evidence>
<evidence type="ECO:0000313" key="2">
    <source>
        <dbReference type="Proteomes" id="UP000032360"/>
    </source>
</evidence>
<keyword evidence="2" id="KW-1185">Reference proteome</keyword>